<comment type="similarity">
    <text evidence="1">Belongs to the WEB family.</text>
</comment>
<dbReference type="SMR" id="A0A1U8G0I6"/>
<evidence type="ECO:0000256" key="2">
    <source>
        <dbReference type="ARBA" id="ARBA00023054"/>
    </source>
</evidence>
<evidence type="ECO:0008006" key="6">
    <source>
        <dbReference type="Google" id="ProtNLM"/>
    </source>
</evidence>
<reference evidence="4 5" key="1">
    <citation type="journal article" date="2014" name="Nat. Genet.">
        <title>Genome sequence of the hot pepper provides insights into the evolution of pungency in Capsicum species.</title>
        <authorList>
            <person name="Kim S."/>
            <person name="Park M."/>
            <person name="Yeom S.I."/>
            <person name="Kim Y.M."/>
            <person name="Lee J.M."/>
            <person name="Lee H.A."/>
            <person name="Seo E."/>
            <person name="Choi J."/>
            <person name="Cheong K."/>
            <person name="Kim K.T."/>
            <person name="Jung K."/>
            <person name="Lee G.W."/>
            <person name="Oh S.K."/>
            <person name="Bae C."/>
            <person name="Kim S.B."/>
            <person name="Lee H.Y."/>
            <person name="Kim S.Y."/>
            <person name="Kim M.S."/>
            <person name="Kang B.C."/>
            <person name="Jo Y.D."/>
            <person name="Yang H.B."/>
            <person name="Jeong H.J."/>
            <person name="Kang W.H."/>
            <person name="Kwon J.K."/>
            <person name="Shin C."/>
            <person name="Lim J.Y."/>
            <person name="Park J.H."/>
            <person name="Huh J.H."/>
            <person name="Kim J.S."/>
            <person name="Kim B.D."/>
            <person name="Cohen O."/>
            <person name="Paran I."/>
            <person name="Suh M.C."/>
            <person name="Lee S.B."/>
            <person name="Kim Y.K."/>
            <person name="Shin Y."/>
            <person name="Noh S.J."/>
            <person name="Park J."/>
            <person name="Seo Y.S."/>
            <person name="Kwon S.Y."/>
            <person name="Kim H.A."/>
            <person name="Park J.M."/>
            <person name="Kim H.J."/>
            <person name="Choi S.B."/>
            <person name="Bosland P.W."/>
            <person name="Reeves G."/>
            <person name="Jo S.H."/>
            <person name="Lee B.W."/>
            <person name="Cho H.T."/>
            <person name="Choi H.S."/>
            <person name="Lee M.S."/>
            <person name="Yu Y."/>
            <person name="Do Choi Y."/>
            <person name="Park B.S."/>
            <person name="van Deynze A."/>
            <person name="Ashrafi H."/>
            <person name="Hill T."/>
            <person name="Kim W.T."/>
            <person name="Pai H.S."/>
            <person name="Ahn H.K."/>
            <person name="Yeam I."/>
            <person name="Giovannoni J.J."/>
            <person name="Rose J.K."/>
            <person name="Sorensen I."/>
            <person name="Lee S.J."/>
            <person name="Kim R.W."/>
            <person name="Choi I.Y."/>
            <person name="Choi B.S."/>
            <person name="Lim J.S."/>
            <person name="Lee Y.H."/>
            <person name="Choi D."/>
        </authorList>
    </citation>
    <scope>NUCLEOTIDE SEQUENCE [LARGE SCALE GENOMIC DNA]</scope>
    <source>
        <strain evidence="5">cv. CM334</strain>
    </source>
</reference>
<dbReference type="AlphaFoldDB" id="A0A1U8G0I6"/>
<organism evidence="4 5">
    <name type="scientific">Capsicum annuum</name>
    <name type="common">Capsicum pepper</name>
    <dbReference type="NCBI Taxonomy" id="4072"/>
    <lineage>
        <taxon>Eukaryota</taxon>
        <taxon>Viridiplantae</taxon>
        <taxon>Streptophyta</taxon>
        <taxon>Embryophyta</taxon>
        <taxon>Tracheophyta</taxon>
        <taxon>Spermatophyta</taxon>
        <taxon>Magnoliopsida</taxon>
        <taxon>eudicotyledons</taxon>
        <taxon>Gunneridae</taxon>
        <taxon>Pentapetalae</taxon>
        <taxon>asterids</taxon>
        <taxon>lamiids</taxon>
        <taxon>Solanales</taxon>
        <taxon>Solanaceae</taxon>
        <taxon>Solanoideae</taxon>
        <taxon>Capsiceae</taxon>
        <taxon>Capsicum</taxon>
    </lineage>
</organism>
<keyword evidence="5" id="KW-1185">Reference proteome</keyword>
<comment type="caution">
    <text evidence="4">The sequence shown here is derived from an EMBL/GenBank/DDBJ whole genome shotgun (WGS) entry which is preliminary data.</text>
</comment>
<dbReference type="OrthoDB" id="4585693at2759"/>
<dbReference type="PANTHER" id="PTHR32054">
    <property type="entry name" value="HEAVY CHAIN, PUTATIVE, EXPRESSED-RELATED-RELATED"/>
    <property type="match status" value="1"/>
</dbReference>
<dbReference type="STRING" id="4072.A0A1U8G0I6"/>
<name>A0A1U8G0I6_CAPAN</name>
<accession>A0A1U8G0I6</accession>
<reference evidence="4 5" key="2">
    <citation type="journal article" date="2017" name="Genome Biol.">
        <title>New reference genome sequences of hot pepper reveal the massive evolution of plant disease-resistance genes by retroduplication.</title>
        <authorList>
            <person name="Kim S."/>
            <person name="Park J."/>
            <person name="Yeom S.I."/>
            <person name="Kim Y.M."/>
            <person name="Seo E."/>
            <person name="Kim K.T."/>
            <person name="Kim M.S."/>
            <person name="Lee J.M."/>
            <person name="Cheong K."/>
            <person name="Shin H.S."/>
            <person name="Kim S.B."/>
            <person name="Han K."/>
            <person name="Lee J."/>
            <person name="Park M."/>
            <person name="Lee H.A."/>
            <person name="Lee H.Y."/>
            <person name="Lee Y."/>
            <person name="Oh S."/>
            <person name="Lee J.H."/>
            <person name="Choi E."/>
            <person name="Choi E."/>
            <person name="Lee S.E."/>
            <person name="Jeon J."/>
            <person name="Kim H."/>
            <person name="Choi G."/>
            <person name="Song H."/>
            <person name="Lee J."/>
            <person name="Lee S.C."/>
            <person name="Kwon J.K."/>
            <person name="Lee H.Y."/>
            <person name="Koo N."/>
            <person name="Hong Y."/>
            <person name="Kim R.W."/>
            <person name="Kang W.H."/>
            <person name="Huh J.H."/>
            <person name="Kang B.C."/>
            <person name="Yang T.J."/>
            <person name="Lee Y.H."/>
            <person name="Bennetzen J.L."/>
            <person name="Choi D."/>
        </authorList>
    </citation>
    <scope>NUCLEOTIDE SEQUENCE [LARGE SCALE GENOMIC DNA]</scope>
    <source>
        <strain evidence="5">cv. CM334</strain>
    </source>
</reference>
<feature type="coiled-coil region" evidence="3">
    <location>
        <begin position="59"/>
        <end position="107"/>
    </location>
</feature>
<dbReference type="Gramene" id="PHT91149">
    <property type="protein sequence ID" value="PHT91149"/>
    <property type="gene ID" value="T459_06262"/>
</dbReference>
<dbReference type="OMA" id="GWFRATR"/>
<evidence type="ECO:0000313" key="4">
    <source>
        <dbReference type="EMBL" id="PHT91149.1"/>
    </source>
</evidence>
<keyword evidence="2 3" id="KW-0175">Coiled coil</keyword>
<proteinExistence type="inferred from homology"/>
<gene>
    <name evidence="4" type="ORF">T459_06262</name>
</gene>
<evidence type="ECO:0000256" key="1">
    <source>
        <dbReference type="ARBA" id="ARBA00005485"/>
    </source>
</evidence>
<dbReference type="GO" id="GO:0005829">
    <property type="term" value="C:cytosol"/>
    <property type="evidence" value="ECO:0000318"/>
    <property type="project" value="GO_Central"/>
</dbReference>
<sequence>MEREDGVVVRGRVEIDMRKPFRSVKEAVMLFGEKVLAGEIHAKHLQQTKANDGQNQHKFGAVRVELEETKQSLQKAKEEGDFMAQCLQSLRQELEQTRREIQQLKSTRDIAPQQKVPLADSDHDDEIHEELKFIEQPSSKLLVEVKTQTGEDIDDEEEEEIEFEKKRSVKFASPPLLTKVIAVNQEEYVKKEAGEKSPSQPKKKLIKRKPLIPLIGALFSKKKGNPENDQTSK</sequence>
<evidence type="ECO:0000313" key="5">
    <source>
        <dbReference type="Proteomes" id="UP000222542"/>
    </source>
</evidence>
<dbReference type="Proteomes" id="UP000222542">
    <property type="component" value="Unassembled WGS sequence"/>
</dbReference>
<dbReference type="GO" id="GO:0009904">
    <property type="term" value="P:chloroplast accumulation movement"/>
    <property type="evidence" value="ECO:0000318"/>
    <property type="project" value="GO_Central"/>
</dbReference>
<dbReference type="KEGG" id="cann:107861314"/>
<evidence type="ECO:0000256" key="3">
    <source>
        <dbReference type="SAM" id="Coils"/>
    </source>
</evidence>
<dbReference type="GO" id="GO:0009903">
    <property type="term" value="P:chloroplast avoidance movement"/>
    <property type="evidence" value="ECO:0000318"/>
    <property type="project" value="GO_Central"/>
</dbReference>
<protein>
    <recommendedName>
        <fullName evidence="6">WEB family protein At3g51220</fullName>
    </recommendedName>
</protein>
<dbReference type="PANTHER" id="PTHR32054:SF23">
    <property type="entry name" value="WEB FAMILY PLANT PROTEIN"/>
    <property type="match status" value="1"/>
</dbReference>
<dbReference type="EMBL" id="AYRZ02000002">
    <property type="protein sequence ID" value="PHT91149.1"/>
    <property type="molecule type" value="Genomic_DNA"/>
</dbReference>